<evidence type="ECO:0000313" key="1">
    <source>
        <dbReference type="EMBL" id="DAD24512.1"/>
    </source>
</evidence>
<sequence length="55" mass="6772">MTSASCQIRKEDILVAFFKRFEYLFDIFLNQGFQALEELYYNSWLHRVTKRSRFN</sequence>
<evidence type="ECO:0000313" key="2">
    <source>
        <dbReference type="Proteomes" id="UP000607653"/>
    </source>
</evidence>
<dbReference type="Proteomes" id="UP000607653">
    <property type="component" value="Unassembled WGS sequence"/>
</dbReference>
<dbReference type="EMBL" id="DUZY01000001">
    <property type="protein sequence ID" value="DAD24512.1"/>
    <property type="molecule type" value="Genomic_DNA"/>
</dbReference>
<protein>
    <submittedName>
        <fullName evidence="1">Uncharacterized protein</fullName>
    </submittedName>
</protein>
<organism evidence="1 2">
    <name type="scientific">Nelumbo nucifera</name>
    <name type="common">Sacred lotus</name>
    <dbReference type="NCBI Taxonomy" id="4432"/>
    <lineage>
        <taxon>Eukaryota</taxon>
        <taxon>Viridiplantae</taxon>
        <taxon>Streptophyta</taxon>
        <taxon>Embryophyta</taxon>
        <taxon>Tracheophyta</taxon>
        <taxon>Spermatophyta</taxon>
        <taxon>Magnoliopsida</taxon>
        <taxon>Proteales</taxon>
        <taxon>Nelumbonaceae</taxon>
        <taxon>Nelumbo</taxon>
    </lineage>
</organism>
<comment type="caution">
    <text evidence="1">The sequence shown here is derived from an EMBL/GenBank/DDBJ whole genome shotgun (WGS) entry which is preliminary data.</text>
</comment>
<dbReference type="AlphaFoldDB" id="A0A822XWX2"/>
<proteinExistence type="predicted"/>
<name>A0A822XWX2_NELNU</name>
<keyword evidence="2" id="KW-1185">Reference proteome</keyword>
<reference evidence="1 2" key="1">
    <citation type="journal article" date="2020" name="Mol. Biol. Evol.">
        <title>Distinct Expression and Methylation Patterns for Genes with Different Fates following a Single Whole-Genome Duplication in Flowering Plants.</title>
        <authorList>
            <person name="Shi T."/>
            <person name="Rahmani R.S."/>
            <person name="Gugger P.F."/>
            <person name="Wang M."/>
            <person name="Li H."/>
            <person name="Zhang Y."/>
            <person name="Li Z."/>
            <person name="Wang Q."/>
            <person name="Van de Peer Y."/>
            <person name="Marchal K."/>
            <person name="Chen J."/>
        </authorList>
    </citation>
    <scope>NUCLEOTIDE SEQUENCE [LARGE SCALE GENOMIC DNA]</scope>
    <source>
        <tissue evidence="1">Leaf</tissue>
    </source>
</reference>
<gene>
    <name evidence="1" type="ORF">HUJ06_025976</name>
</gene>
<accession>A0A822XWX2</accession>